<evidence type="ECO:0000313" key="7">
    <source>
        <dbReference type="EMBL" id="ROK23447.1"/>
    </source>
</evidence>
<dbReference type="OrthoDB" id="6479713at2759"/>
<dbReference type="GO" id="GO:0005737">
    <property type="term" value="C:cytoplasm"/>
    <property type="evidence" value="ECO:0007669"/>
    <property type="project" value="UniProtKB-SubCell"/>
</dbReference>
<keyword evidence="6" id="KW-0677">Repeat</keyword>
<evidence type="ECO:0000256" key="3">
    <source>
        <dbReference type="ARBA" id="ARBA00014228"/>
    </source>
</evidence>
<accession>A0A3N0XXS7</accession>
<evidence type="ECO:0000256" key="2">
    <source>
        <dbReference type="ARBA" id="ARBA00009552"/>
    </source>
</evidence>
<dbReference type="Proteomes" id="UP000281406">
    <property type="component" value="Unassembled WGS sequence"/>
</dbReference>
<dbReference type="PANTHER" id="PTHR14224:SF9">
    <property type="entry name" value="LEUCINE-RICH REPEAT-CONTAINING PROTEIN 14"/>
    <property type="match status" value="1"/>
</dbReference>
<gene>
    <name evidence="7" type="ORF">DPX16_16491</name>
</gene>
<dbReference type="AlphaFoldDB" id="A0A3N0XXS7"/>
<evidence type="ECO:0000313" key="8">
    <source>
        <dbReference type="Proteomes" id="UP000281406"/>
    </source>
</evidence>
<reference evidence="7 8" key="1">
    <citation type="submission" date="2018-10" db="EMBL/GenBank/DDBJ databases">
        <title>Genome assembly for a Yunnan-Guizhou Plateau 3E fish, Anabarilius grahami (Regan), and its evolutionary and genetic applications.</title>
        <authorList>
            <person name="Jiang W."/>
        </authorList>
    </citation>
    <scope>NUCLEOTIDE SEQUENCE [LARGE SCALE GENOMIC DNA]</scope>
    <source>
        <strain evidence="7">AG-KIZ</strain>
        <tissue evidence="7">Muscle</tissue>
    </source>
</reference>
<sequence length="632" mass="70717">MEQQIAQNSVAIVNLSKTADFVAEEMKSLSARVNTNENKVSQIEQVVRMVQGKCDQAEIYSRRWNLRLNNLRETEGENIRTKVLEILKILTPDEVDDIRFSVYTVHRIGRSGTGGNRPRPVIIQFPLRTYREKVWKAARVILHLRKEVFAWCCLQVLDLSGLQCEDVRVEDSMGGWSLTVALCSMVLQARAAASRAHRRDGERERKRGLEVERERGTIKRDRGSVGCGNSGEGSQGGHRVEVVGKMECRTNERTLPEVESVKSVRRRMEIQRRKISSEVKSNNSSNNSSLCDQDWDEVVVVHVRADLFINSRSWERVRDALSQLGQLQLHCRYLRVEELSAPSIASLLGLLPQQDLLGVDIRYSSLGVSGLAMLLPLLAPFPQLHSLRLHYCNLDLQRTQPGQQGALQDMSKGLGSMKRLKRLCLTALRLPGHLRLLLSSLSQPLEVLELPYLCLTSTDLAYLSCSPHASFLRELDLSENRLDESSLPSLRRLLGQAESSMSQLSLCGCGLSDTLLGALLPSLSCCRALRSLRLALNPLSRTGLLSLARTAAGIPSLRLLLYPSPLEEYEPGLPALPSSAQLLDWPLLEEPEGRDLTLRLLDEVLNLKGRSRDLLVTSDLLNYSPDLTVDET</sequence>
<comment type="subcellular location">
    <subcellularLocation>
        <location evidence="1">Cytoplasm</location>
    </subcellularLocation>
</comment>
<dbReference type="InterPro" id="IPR050694">
    <property type="entry name" value="LRRC14/PRAME"/>
</dbReference>
<evidence type="ECO:0000256" key="4">
    <source>
        <dbReference type="ARBA" id="ARBA00022490"/>
    </source>
</evidence>
<dbReference type="Gene3D" id="3.30.70.1820">
    <property type="entry name" value="L1 transposable element, RRM domain"/>
    <property type="match status" value="1"/>
</dbReference>
<keyword evidence="5" id="KW-0433">Leucine-rich repeat</keyword>
<comment type="caution">
    <text evidence="7">The sequence shown here is derived from an EMBL/GenBank/DDBJ whole genome shotgun (WGS) entry which is preliminary data.</text>
</comment>
<evidence type="ECO:0000256" key="6">
    <source>
        <dbReference type="ARBA" id="ARBA00022737"/>
    </source>
</evidence>
<evidence type="ECO:0000256" key="5">
    <source>
        <dbReference type="ARBA" id="ARBA00022614"/>
    </source>
</evidence>
<comment type="similarity">
    <text evidence="2">Belongs to the PRAME family. LRRC14 subfamily.</text>
</comment>
<name>A0A3N0XXS7_ANAGA</name>
<keyword evidence="4" id="KW-0963">Cytoplasm</keyword>
<dbReference type="InterPro" id="IPR032675">
    <property type="entry name" value="LRR_dom_sf"/>
</dbReference>
<dbReference type="Gene3D" id="3.80.10.10">
    <property type="entry name" value="Ribonuclease Inhibitor"/>
    <property type="match status" value="1"/>
</dbReference>
<dbReference type="InterPro" id="IPR001611">
    <property type="entry name" value="Leu-rich_rpt"/>
</dbReference>
<dbReference type="PANTHER" id="PTHR14224">
    <property type="entry name" value="SIMILAR TO PREFERENTIALLY EXPRESSED ANTIGEN IN MELANOMA-LIKE 3"/>
    <property type="match status" value="1"/>
</dbReference>
<proteinExistence type="inferred from homology"/>
<dbReference type="PROSITE" id="PS51450">
    <property type="entry name" value="LRR"/>
    <property type="match status" value="1"/>
</dbReference>
<organism evidence="7 8">
    <name type="scientific">Anabarilius grahami</name>
    <name type="common">Kanglang fish</name>
    <name type="synonym">Barilius grahami</name>
    <dbReference type="NCBI Taxonomy" id="495550"/>
    <lineage>
        <taxon>Eukaryota</taxon>
        <taxon>Metazoa</taxon>
        <taxon>Chordata</taxon>
        <taxon>Craniata</taxon>
        <taxon>Vertebrata</taxon>
        <taxon>Euteleostomi</taxon>
        <taxon>Actinopterygii</taxon>
        <taxon>Neopterygii</taxon>
        <taxon>Teleostei</taxon>
        <taxon>Ostariophysi</taxon>
        <taxon>Cypriniformes</taxon>
        <taxon>Xenocyprididae</taxon>
        <taxon>Xenocypridinae</taxon>
        <taxon>Xenocypridinae incertae sedis</taxon>
        <taxon>Anabarilius</taxon>
    </lineage>
</organism>
<keyword evidence="8" id="KW-1185">Reference proteome</keyword>
<evidence type="ECO:0000256" key="1">
    <source>
        <dbReference type="ARBA" id="ARBA00004496"/>
    </source>
</evidence>
<dbReference type="EMBL" id="RJVU01057542">
    <property type="protein sequence ID" value="ROK23447.1"/>
    <property type="molecule type" value="Genomic_DNA"/>
</dbReference>
<protein>
    <recommendedName>
        <fullName evidence="3">Leucine-rich repeat-containing protein 14</fullName>
    </recommendedName>
</protein>
<dbReference type="SUPFAM" id="SSF52047">
    <property type="entry name" value="RNI-like"/>
    <property type="match status" value="1"/>
</dbReference>